<dbReference type="EMBL" id="CAJNDS010000791">
    <property type="protein sequence ID" value="CAE7234464.1"/>
    <property type="molecule type" value="Genomic_DNA"/>
</dbReference>
<comment type="caution">
    <text evidence="2">The sequence shown here is derived from an EMBL/GenBank/DDBJ whole genome shotgun (WGS) entry which is preliminary data.</text>
</comment>
<feature type="region of interest" description="Disordered" evidence="1">
    <location>
        <begin position="1"/>
        <end position="30"/>
    </location>
</feature>
<gene>
    <name evidence="2" type="ORF">SNAT2548_LOCUS9906</name>
</gene>
<name>A0A812L1Y2_9DINO</name>
<feature type="compositionally biased region" description="Low complexity" evidence="1">
    <location>
        <begin position="21"/>
        <end position="30"/>
    </location>
</feature>
<organism evidence="2 3">
    <name type="scientific">Symbiodinium natans</name>
    <dbReference type="NCBI Taxonomy" id="878477"/>
    <lineage>
        <taxon>Eukaryota</taxon>
        <taxon>Sar</taxon>
        <taxon>Alveolata</taxon>
        <taxon>Dinophyceae</taxon>
        <taxon>Suessiales</taxon>
        <taxon>Symbiodiniaceae</taxon>
        <taxon>Symbiodinium</taxon>
    </lineage>
</organism>
<dbReference type="Proteomes" id="UP000604046">
    <property type="component" value="Unassembled WGS sequence"/>
</dbReference>
<evidence type="ECO:0008006" key="4">
    <source>
        <dbReference type="Google" id="ProtNLM"/>
    </source>
</evidence>
<keyword evidence="3" id="KW-1185">Reference proteome</keyword>
<protein>
    <recommendedName>
        <fullName evidence="4">Ubiquitin-like domain-containing protein</fullName>
    </recommendedName>
</protein>
<evidence type="ECO:0000313" key="3">
    <source>
        <dbReference type="Proteomes" id="UP000604046"/>
    </source>
</evidence>
<dbReference type="OrthoDB" id="413101at2759"/>
<dbReference type="AlphaFoldDB" id="A0A812L1Y2"/>
<accession>A0A812L1Y2</accession>
<evidence type="ECO:0000313" key="2">
    <source>
        <dbReference type="EMBL" id="CAE7234464.1"/>
    </source>
</evidence>
<evidence type="ECO:0000256" key="1">
    <source>
        <dbReference type="SAM" id="MobiDB-lite"/>
    </source>
</evidence>
<sequence length="265" mass="28867">MRCCAKPKVSAEPQEAEEAEAAAPTETAEAPEQRLEIFSATTGELLATLTLPVHSLAKDVKAQLEVVLGIDPELQQLLADDALLPEDQPLVGPLKLVRLAPTYNQVRAHEEDPSCADHPNVATTQNGLAEALGEAGEVREEGDETSYQVHLEVVLPETGEVGGTQLFWTEITNGLGQVTLFSCYAEPGSKVVLDLRDTPFSPTLPKGKVWVPVIFPGGPKRRSIFTLGKGQPPRGFVSLSCLRRLPQEEWTWERVTAPRLYRLAS</sequence>
<reference evidence="2" key="1">
    <citation type="submission" date="2021-02" db="EMBL/GenBank/DDBJ databases">
        <authorList>
            <person name="Dougan E. K."/>
            <person name="Rhodes N."/>
            <person name="Thang M."/>
            <person name="Chan C."/>
        </authorList>
    </citation>
    <scope>NUCLEOTIDE SEQUENCE</scope>
</reference>
<proteinExistence type="predicted"/>